<evidence type="ECO:0000256" key="11">
    <source>
        <dbReference type="PROSITE-ProRule" id="PRU00455"/>
    </source>
</evidence>
<evidence type="ECO:0000256" key="7">
    <source>
        <dbReference type="ARBA" id="ARBA00022771"/>
    </source>
</evidence>
<dbReference type="InterPro" id="IPR013010">
    <property type="entry name" value="Znf_SIAH"/>
</dbReference>
<gene>
    <name evidence="15" type="primary">LOC112285621</name>
    <name evidence="14" type="ORF">PHYPA_011024</name>
</gene>
<reference evidence="14 16" key="1">
    <citation type="journal article" date="2008" name="Science">
        <title>The Physcomitrella genome reveals evolutionary insights into the conquest of land by plants.</title>
        <authorList>
            <person name="Rensing S."/>
            <person name="Lang D."/>
            <person name="Zimmer A."/>
            <person name="Terry A."/>
            <person name="Salamov A."/>
            <person name="Shapiro H."/>
            <person name="Nishiyama T."/>
            <person name="Perroud P.-F."/>
            <person name="Lindquist E."/>
            <person name="Kamisugi Y."/>
            <person name="Tanahashi T."/>
            <person name="Sakakibara K."/>
            <person name="Fujita T."/>
            <person name="Oishi K."/>
            <person name="Shin-I T."/>
            <person name="Kuroki Y."/>
            <person name="Toyoda A."/>
            <person name="Suzuki Y."/>
            <person name="Hashimoto A."/>
            <person name="Yamaguchi K."/>
            <person name="Sugano A."/>
            <person name="Kohara Y."/>
            <person name="Fujiyama A."/>
            <person name="Anterola A."/>
            <person name="Aoki S."/>
            <person name="Ashton N."/>
            <person name="Barbazuk W.B."/>
            <person name="Barker E."/>
            <person name="Bennetzen J."/>
            <person name="Bezanilla M."/>
            <person name="Blankenship R."/>
            <person name="Cho S.H."/>
            <person name="Dutcher S."/>
            <person name="Estelle M."/>
            <person name="Fawcett J.A."/>
            <person name="Gundlach H."/>
            <person name="Hanada K."/>
            <person name="Heyl A."/>
            <person name="Hicks K.A."/>
            <person name="Hugh J."/>
            <person name="Lohr M."/>
            <person name="Mayer K."/>
            <person name="Melkozernov A."/>
            <person name="Murata T."/>
            <person name="Nelson D."/>
            <person name="Pils B."/>
            <person name="Prigge M."/>
            <person name="Reiss B."/>
            <person name="Renner T."/>
            <person name="Rombauts S."/>
            <person name="Rushton P."/>
            <person name="Sanderfoot A."/>
            <person name="Schween G."/>
            <person name="Shiu S.-H."/>
            <person name="Stueber K."/>
            <person name="Theodoulou F.L."/>
            <person name="Tu H."/>
            <person name="Van de Peer Y."/>
            <person name="Verrier P.J."/>
            <person name="Waters E."/>
            <person name="Wood A."/>
            <person name="Yang L."/>
            <person name="Cove D."/>
            <person name="Cuming A."/>
            <person name="Hasebe M."/>
            <person name="Lucas S."/>
            <person name="Mishler D.B."/>
            <person name="Reski R."/>
            <person name="Grigoriev I."/>
            <person name="Quatrano R.S."/>
            <person name="Boore J.L."/>
        </authorList>
    </citation>
    <scope>NUCLEOTIDE SEQUENCE [LARGE SCALE GENOMIC DNA]</scope>
    <source>
        <strain evidence="15 16">cv. Gransden 2004</strain>
    </source>
</reference>
<protein>
    <recommendedName>
        <fullName evidence="4">RING-type E3 ubiquitin transferase</fullName>
        <ecNumber evidence="4">2.3.2.27</ecNumber>
    </recommendedName>
</protein>
<evidence type="ECO:0000256" key="8">
    <source>
        <dbReference type="ARBA" id="ARBA00022786"/>
    </source>
</evidence>
<name>A0A2K1K5T8_PHYPA</name>
<dbReference type="STRING" id="3218.A0A2K1K5T8"/>
<evidence type="ECO:0000256" key="2">
    <source>
        <dbReference type="ARBA" id="ARBA00004906"/>
    </source>
</evidence>
<keyword evidence="9" id="KW-0862">Zinc</keyword>
<dbReference type="InterPro" id="IPR044286">
    <property type="entry name" value="SINL_plant"/>
</dbReference>
<evidence type="ECO:0000256" key="4">
    <source>
        <dbReference type="ARBA" id="ARBA00012483"/>
    </source>
</evidence>
<dbReference type="GO" id="GO:0008270">
    <property type="term" value="F:zinc ion binding"/>
    <property type="evidence" value="ECO:0007669"/>
    <property type="project" value="UniProtKB-KW"/>
</dbReference>
<evidence type="ECO:0000256" key="9">
    <source>
        <dbReference type="ARBA" id="ARBA00022833"/>
    </source>
</evidence>
<keyword evidence="6" id="KW-0479">Metal-binding</keyword>
<reference evidence="15" key="3">
    <citation type="submission" date="2020-12" db="UniProtKB">
        <authorList>
            <consortium name="EnsemblPlants"/>
        </authorList>
    </citation>
    <scope>IDENTIFICATION</scope>
</reference>
<dbReference type="AlphaFoldDB" id="A0A2K1K5T8"/>
<feature type="domain" description="SIAH-type" evidence="13">
    <location>
        <begin position="111"/>
        <end position="169"/>
    </location>
</feature>
<dbReference type="GeneID" id="112285621"/>
<dbReference type="UniPathway" id="UPA00143"/>
<comment type="similarity">
    <text evidence="3">Belongs to the SINA (Seven in absentia) family.</text>
</comment>
<evidence type="ECO:0000256" key="3">
    <source>
        <dbReference type="ARBA" id="ARBA00009119"/>
    </source>
</evidence>
<comment type="catalytic activity">
    <reaction evidence="1">
        <text>S-ubiquitinyl-[E2 ubiquitin-conjugating enzyme]-L-cysteine + [acceptor protein]-L-lysine = [E2 ubiquitin-conjugating enzyme]-L-cysteine + N(6)-ubiquitinyl-[acceptor protein]-L-lysine.</text>
        <dbReference type="EC" id="2.3.2.27"/>
    </reaction>
</comment>
<organism evidence="14">
    <name type="scientific">Physcomitrium patens</name>
    <name type="common">Spreading-leaved earth moss</name>
    <name type="synonym">Physcomitrella patens</name>
    <dbReference type="NCBI Taxonomy" id="3218"/>
    <lineage>
        <taxon>Eukaryota</taxon>
        <taxon>Viridiplantae</taxon>
        <taxon>Streptophyta</taxon>
        <taxon>Embryophyta</taxon>
        <taxon>Bryophyta</taxon>
        <taxon>Bryophytina</taxon>
        <taxon>Bryopsida</taxon>
        <taxon>Funariidae</taxon>
        <taxon>Funariales</taxon>
        <taxon>Funariaceae</taxon>
        <taxon>Physcomitrium</taxon>
    </lineage>
</organism>
<keyword evidence="16" id="KW-1185">Reference proteome</keyword>
<keyword evidence="7 11" id="KW-0863">Zinc-finger</keyword>
<dbReference type="SUPFAM" id="SSF49599">
    <property type="entry name" value="TRAF domain-like"/>
    <property type="match status" value="1"/>
</dbReference>
<evidence type="ECO:0000256" key="1">
    <source>
        <dbReference type="ARBA" id="ARBA00000900"/>
    </source>
</evidence>
<dbReference type="OrthoDB" id="4788989at2759"/>
<reference evidence="14 16" key="2">
    <citation type="journal article" date="2018" name="Plant J.">
        <title>The Physcomitrella patens chromosome-scale assembly reveals moss genome structure and evolution.</title>
        <authorList>
            <person name="Lang D."/>
            <person name="Ullrich K.K."/>
            <person name="Murat F."/>
            <person name="Fuchs J."/>
            <person name="Jenkins J."/>
            <person name="Haas F.B."/>
            <person name="Piednoel M."/>
            <person name="Gundlach H."/>
            <person name="Van Bel M."/>
            <person name="Meyberg R."/>
            <person name="Vives C."/>
            <person name="Morata J."/>
            <person name="Symeonidi A."/>
            <person name="Hiss M."/>
            <person name="Muchero W."/>
            <person name="Kamisugi Y."/>
            <person name="Saleh O."/>
            <person name="Blanc G."/>
            <person name="Decker E.L."/>
            <person name="van Gessel N."/>
            <person name="Grimwood J."/>
            <person name="Hayes R.D."/>
            <person name="Graham S.W."/>
            <person name="Gunter L.E."/>
            <person name="McDaniel S.F."/>
            <person name="Hoernstein S.N.W."/>
            <person name="Larsson A."/>
            <person name="Li F.W."/>
            <person name="Perroud P.F."/>
            <person name="Phillips J."/>
            <person name="Ranjan P."/>
            <person name="Rokshar D.S."/>
            <person name="Rothfels C.J."/>
            <person name="Schneider L."/>
            <person name="Shu S."/>
            <person name="Stevenson D.W."/>
            <person name="Thummler F."/>
            <person name="Tillich M."/>
            <person name="Villarreal Aguilar J.C."/>
            <person name="Widiez T."/>
            <person name="Wong G.K."/>
            <person name="Wymore A."/>
            <person name="Zhang Y."/>
            <person name="Zimmer A.D."/>
            <person name="Quatrano R.S."/>
            <person name="Mayer K.F.X."/>
            <person name="Goodstein D."/>
            <person name="Casacuberta J.M."/>
            <person name="Vandepoele K."/>
            <person name="Reski R."/>
            <person name="Cuming A.C."/>
            <person name="Tuskan G.A."/>
            <person name="Maumus F."/>
            <person name="Salse J."/>
            <person name="Schmutz J."/>
            <person name="Rensing S.A."/>
        </authorList>
    </citation>
    <scope>NUCLEOTIDE SEQUENCE [LARGE SCALE GENOMIC DNA]</scope>
    <source>
        <strain evidence="15 16">cv. Gransden 2004</strain>
    </source>
</reference>
<dbReference type="Gramene" id="Pp3c8_1840V3.1">
    <property type="protein sequence ID" value="Pp3c8_1840V3.1"/>
    <property type="gene ID" value="Pp3c8_1840"/>
</dbReference>
<proteinExistence type="inferred from homology"/>
<dbReference type="RefSeq" id="XP_073392080.1">
    <property type="nucleotide sequence ID" value="XM_073535979.1"/>
</dbReference>
<dbReference type="PANTHER" id="PTHR46632">
    <property type="entry name" value="E3 UBIQUITIN-PROTEIN LIGASE SINA-LIKE 4"/>
    <property type="match status" value="1"/>
</dbReference>
<dbReference type="PaxDb" id="3218-PP1S35_67V6.1"/>
<comment type="function">
    <text evidence="10">E3 ubiquitin-protein ligase that mediates ubiquitination and subsequent proteasomal degradation of target proteins. E3 ubiquitin ligases accept ubiquitin from an E2 ubiquitin-conjugating enzyme in the form of a thioester and then directly transfers the ubiquitin to targeted substrates. It probably triggers the ubiquitin-mediated degradation of different substrates.</text>
</comment>
<dbReference type="Gene3D" id="3.30.40.10">
    <property type="entry name" value="Zinc/RING finger domain, C3HC4 (zinc finger)"/>
    <property type="match status" value="1"/>
</dbReference>
<dbReference type="Proteomes" id="UP000006727">
    <property type="component" value="Chromosome 8"/>
</dbReference>
<dbReference type="GO" id="GO:0016567">
    <property type="term" value="P:protein ubiquitination"/>
    <property type="evidence" value="ECO:0007669"/>
    <property type="project" value="UniProtKB-UniPathway"/>
</dbReference>
<evidence type="ECO:0000256" key="12">
    <source>
        <dbReference type="SAM" id="MobiDB-lite"/>
    </source>
</evidence>
<evidence type="ECO:0000313" key="14">
    <source>
        <dbReference type="EMBL" id="PNR49128.1"/>
    </source>
</evidence>
<evidence type="ECO:0000313" key="16">
    <source>
        <dbReference type="Proteomes" id="UP000006727"/>
    </source>
</evidence>
<dbReference type="InterPro" id="IPR013083">
    <property type="entry name" value="Znf_RING/FYVE/PHD"/>
</dbReference>
<evidence type="ECO:0000256" key="10">
    <source>
        <dbReference type="ARBA" id="ARBA00024004"/>
    </source>
</evidence>
<dbReference type="PANTHER" id="PTHR46632:SF16">
    <property type="entry name" value="E3 UBIQUITIN-PROTEIN LIGASE SINA-LIKE 10"/>
    <property type="match status" value="1"/>
</dbReference>
<dbReference type="GO" id="GO:0061630">
    <property type="term" value="F:ubiquitin protein ligase activity"/>
    <property type="evidence" value="ECO:0007669"/>
    <property type="project" value="UniProtKB-EC"/>
</dbReference>
<dbReference type="EnsemblPlants" id="Pp3c8_1840V3.1">
    <property type="protein sequence ID" value="Pp3c8_1840V3.1"/>
    <property type="gene ID" value="Pp3c8_1840"/>
</dbReference>
<dbReference type="InterPro" id="IPR049548">
    <property type="entry name" value="Sina-like_RING"/>
</dbReference>
<evidence type="ECO:0000313" key="15">
    <source>
        <dbReference type="EnsemblPlants" id="Pp3c8_1840V3.1"/>
    </source>
</evidence>
<comment type="pathway">
    <text evidence="2">Protein modification; protein ubiquitination.</text>
</comment>
<accession>A0A2K1K5T8</accession>
<sequence length="294" mass="33173">MVRFAMQALGTESPLQRPSKRSRSEPLLELPTSPPLPLLLQEEDHQLAATFDPDTLDCQICMEALHTPIFQCSNGHIACSSCCQKLGNICASCSKPTGRIRCLAIEKLIDSLHMSCRNAEFGCRKMLKFTKRKGHELFCPCTPFDCPVSDCPFSGAATSFPDHFSESHQIRTLNFQYDVWFTAVLNPTDLHLLLKADNMVFLLHYEKEDLGNLVFVTLFGAPQREEFFSYHLAVKYGQTRLTMESVPRSILRADKRSTNFIFIPRPLNIPEGLLQIEISFHHPGEDISGLQISP</sequence>
<evidence type="ECO:0000259" key="13">
    <source>
        <dbReference type="PROSITE" id="PS51081"/>
    </source>
</evidence>
<evidence type="ECO:0000256" key="6">
    <source>
        <dbReference type="ARBA" id="ARBA00022723"/>
    </source>
</evidence>
<keyword evidence="8" id="KW-0833">Ubl conjugation pathway</keyword>
<dbReference type="CDD" id="cd16571">
    <property type="entry name" value="RING-HC_SIAHs"/>
    <property type="match status" value="1"/>
</dbReference>
<feature type="region of interest" description="Disordered" evidence="12">
    <location>
        <begin position="1"/>
        <end position="33"/>
    </location>
</feature>
<evidence type="ECO:0000256" key="5">
    <source>
        <dbReference type="ARBA" id="ARBA00022679"/>
    </source>
</evidence>
<dbReference type="Pfam" id="PF21361">
    <property type="entry name" value="Sina_ZnF"/>
    <property type="match status" value="1"/>
</dbReference>
<keyword evidence="5" id="KW-0808">Transferase</keyword>
<dbReference type="EMBL" id="ABEU02000008">
    <property type="protein sequence ID" value="PNR49128.1"/>
    <property type="molecule type" value="Genomic_DNA"/>
</dbReference>
<dbReference type="OMA" id="AHESKCI"/>
<dbReference type="EC" id="2.3.2.27" evidence="4"/>
<dbReference type="Pfam" id="PF21362">
    <property type="entry name" value="Sina_RING"/>
    <property type="match status" value="1"/>
</dbReference>
<dbReference type="PROSITE" id="PS51081">
    <property type="entry name" value="ZF_SIAH"/>
    <property type="match status" value="1"/>
</dbReference>